<evidence type="ECO:0000313" key="3">
    <source>
        <dbReference type="Proteomes" id="UP000886804"/>
    </source>
</evidence>
<reference evidence="2" key="2">
    <citation type="submission" date="2021-04" db="EMBL/GenBank/DDBJ databases">
        <authorList>
            <person name="Gilroy R."/>
        </authorList>
    </citation>
    <scope>NUCLEOTIDE SEQUENCE</scope>
    <source>
        <strain evidence="2">CHK188-4685</strain>
    </source>
</reference>
<comment type="caution">
    <text evidence="2">The sequence shown here is derived from an EMBL/GenBank/DDBJ whole genome shotgun (WGS) entry which is preliminary data.</text>
</comment>
<evidence type="ECO:0008006" key="4">
    <source>
        <dbReference type="Google" id="ProtNLM"/>
    </source>
</evidence>
<name>A0A9D2L7K1_9FIRM</name>
<dbReference type="Proteomes" id="UP000886804">
    <property type="component" value="Unassembled WGS sequence"/>
</dbReference>
<gene>
    <name evidence="2" type="ORF">H9716_06390</name>
</gene>
<dbReference type="SUPFAM" id="SSF160527">
    <property type="entry name" value="V-type ATPase subunit E-like"/>
    <property type="match status" value="1"/>
</dbReference>
<keyword evidence="1" id="KW-0175">Coiled coil</keyword>
<reference evidence="2" key="1">
    <citation type="journal article" date="2021" name="PeerJ">
        <title>Extensive microbial diversity within the chicken gut microbiome revealed by metagenomics and culture.</title>
        <authorList>
            <person name="Gilroy R."/>
            <person name="Ravi A."/>
            <person name="Getino M."/>
            <person name="Pursley I."/>
            <person name="Horton D.L."/>
            <person name="Alikhan N.F."/>
            <person name="Baker D."/>
            <person name="Gharbi K."/>
            <person name="Hall N."/>
            <person name="Watson M."/>
            <person name="Adriaenssens E.M."/>
            <person name="Foster-Nyarko E."/>
            <person name="Jarju S."/>
            <person name="Secka A."/>
            <person name="Antonio M."/>
            <person name="Oren A."/>
            <person name="Chaudhuri R.R."/>
            <person name="La Ragione R."/>
            <person name="Hildebrand F."/>
            <person name="Pallen M.J."/>
        </authorList>
    </citation>
    <scope>NUCLEOTIDE SEQUENCE</scope>
    <source>
        <strain evidence="2">CHK188-4685</strain>
    </source>
</reference>
<proteinExistence type="predicted"/>
<feature type="coiled-coil region" evidence="1">
    <location>
        <begin position="25"/>
        <end position="59"/>
    </location>
</feature>
<organism evidence="2 3">
    <name type="scientific">Candidatus Enterocloster faecavium</name>
    <dbReference type="NCBI Taxonomy" id="2838560"/>
    <lineage>
        <taxon>Bacteria</taxon>
        <taxon>Bacillati</taxon>
        <taxon>Bacillota</taxon>
        <taxon>Clostridia</taxon>
        <taxon>Lachnospirales</taxon>
        <taxon>Lachnospiraceae</taxon>
        <taxon>Enterocloster</taxon>
    </lineage>
</organism>
<sequence>MEIQLQELIDQIKTDGVKAAEAEAASILESARAEAEKIISDAKAEADKMMLDAKAQNERFVRAGEDSIRQAGRNLLISFRESVAKELNVIVGDNVKAALSSDSLSQLILTAVENWTKDTEAEDISVLIGSKELASIEGELLAGLKERMCEGVTLKASDNFEGGFRISVQDGQAYYDYSAEAVTELLSAYLTPKLISLMKEAENV</sequence>
<dbReference type="Gene3D" id="1.20.5.2950">
    <property type="match status" value="1"/>
</dbReference>
<protein>
    <recommendedName>
        <fullName evidence="4">V-type ATP synthase subunit E</fullName>
    </recommendedName>
</protein>
<dbReference type="EMBL" id="DWYS01000076">
    <property type="protein sequence ID" value="HJB07482.1"/>
    <property type="molecule type" value="Genomic_DNA"/>
</dbReference>
<dbReference type="AlphaFoldDB" id="A0A9D2L7K1"/>
<accession>A0A9D2L7K1</accession>
<evidence type="ECO:0000256" key="1">
    <source>
        <dbReference type="SAM" id="Coils"/>
    </source>
</evidence>
<evidence type="ECO:0000313" key="2">
    <source>
        <dbReference type="EMBL" id="HJB07482.1"/>
    </source>
</evidence>